<dbReference type="EMBL" id="LAZR01003832">
    <property type="protein sequence ID" value="KKN14288.1"/>
    <property type="molecule type" value="Genomic_DNA"/>
</dbReference>
<reference evidence="1" key="1">
    <citation type="journal article" date="2015" name="Nature">
        <title>Complex archaea that bridge the gap between prokaryotes and eukaryotes.</title>
        <authorList>
            <person name="Spang A."/>
            <person name="Saw J.H."/>
            <person name="Jorgensen S.L."/>
            <person name="Zaremba-Niedzwiedzka K."/>
            <person name="Martijn J."/>
            <person name="Lind A.E."/>
            <person name="van Eijk R."/>
            <person name="Schleper C."/>
            <person name="Guy L."/>
            <person name="Ettema T.J."/>
        </authorList>
    </citation>
    <scope>NUCLEOTIDE SEQUENCE</scope>
</reference>
<dbReference type="AlphaFoldDB" id="A0A0F9RA86"/>
<gene>
    <name evidence="1" type="ORF">LCGC14_0997600</name>
</gene>
<sequence length="54" mass="6234">MEKIPVGYVMVFSKNSIPKEWIPIKSNPPLQIDLGISKPILLDKENYTFCKKIK</sequence>
<organism evidence="1">
    <name type="scientific">marine sediment metagenome</name>
    <dbReference type="NCBI Taxonomy" id="412755"/>
    <lineage>
        <taxon>unclassified sequences</taxon>
        <taxon>metagenomes</taxon>
        <taxon>ecological metagenomes</taxon>
    </lineage>
</organism>
<evidence type="ECO:0000313" key="1">
    <source>
        <dbReference type="EMBL" id="KKN14288.1"/>
    </source>
</evidence>
<accession>A0A0F9RA86</accession>
<proteinExistence type="predicted"/>
<protein>
    <submittedName>
        <fullName evidence="1">Uncharacterized protein</fullName>
    </submittedName>
</protein>
<comment type="caution">
    <text evidence="1">The sequence shown here is derived from an EMBL/GenBank/DDBJ whole genome shotgun (WGS) entry which is preliminary data.</text>
</comment>
<name>A0A0F9RA86_9ZZZZ</name>